<dbReference type="EMBL" id="CCKQ01001973">
    <property type="protein sequence ID" value="CDW73067.1"/>
    <property type="molecule type" value="Genomic_DNA"/>
</dbReference>
<feature type="compositionally biased region" description="Low complexity" evidence="1">
    <location>
        <begin position="23"/>
        <end position="35"/>
    </location>
</feature>
<feature type="compositionally biased region" description="Low complexity" evidence="1">
    <location>
        <begin position="57"/>
        <end position="71"/>
    </location>
</feature>
<dbReference type="InParanoid" id="A0A077ZT55"/>
<name>A0A077ZT55_STYLE</name>
<feature type="region of interest" description="Disordered" evidence="1">
    <location>
        <begin position="18"/>
        <end position="79"/>
    </location>
</feature>
<feature type="region of interest" description="Disordered" evidence="1">
    <location>
        <begin position="176"/>
        <end position="216"/>
    </location>
</feature>
<reference evidence="2 3" key="1">
    <citation type="submission" date="2014-06" db="EMBL/GenBank/DDBJ databases">
        <authorList>
            <person name="Swart Estienne"/>
        </authorList>
    </citation>
    <scope>NUCLEOTIDE SEQUENCE [LARGE SCALE GENOMIC DNA]</scope>
    <source>
        <strain evidence="2 3">130c</strain>
    </source>
</reference>
<evidence type="ECO:0000313" key="2">
    <source>
        <dbReference type="EMBL" id="CDW73067.1"/>
    </source>
</evidence>
<accession>A0A077ZT55</accession>
<proteinExistence type="predicted"/>
<keyword evidence="3" id="KW-1185">Reference proteome</keyword>
<organism evidence="2 3">
    <name type="scientific">Stylonychia lemnae</name>
    <name type="common">Ciliate</name>
    <dbReference type="NCBI Taxonomy" id="5949"/>
    <lineage>
        <taxon>Eukaryota</taxon>
        <taxon>Sar</taxon>
        <taxon>Alveolata</taxon>
        <taxon>Ciliophora</taxon>
        <taxon>Intramacronucleata</taxon>
        <taxon>Spirotrichea</taxon>
        <taxon>Stichotrichia</taxon>
        <taxon>Sporadotrichida</taxon>
        <taxon>Oxytrichidae</taxon>
        <taxon>Stylonychinae</taxon>
        <taxon>Stylonychia</taxon>
    </lineage>
</organism>
<dbReference type="Proteomes" id="UP000039865">
    <property type="component" value="Unassembled WGS sequence"/>
</dbReference>
<evidence type="ECO:0000256" key="1">
    <source>
        <dbReference type="SAM" id="MobiDB-lite"/>
    </source>
</evidence>
<protein>
    <submittedName>
        <fullName evidence="2">Uncharacterized protein</fullName>
    </submittedName>
</protein>
<sequence length="216" mass="24558">MQNFGSLIEMGSIVSVSHTSQTSIIESENENSNSNRDANQDSRKQSSDSLFQMIKINGNQSQQQQQNGEQGKINSASQKIDLKDVINQVGSLVEDHEKKMKSFNPQTHSNHELDYCSESDSLDENDLDKSNGFIIEEYIQQQKQFVQSTQQKLPSSQFLQTQKTSNKGLEYEQFYQQTQRSIENEPKSTEEQEEEEKVSYSLLIRGSGDSNGQKQS</sequence>
<dbReference type="AlphaFoldDB" id="A0A077ZT55"/>
<gene>
    <name evidence="2" type="primary">Contig18453.g19590</name>
    <name evidence="2" type="ORF">STYLEM_2036</name>
</gene>
<evidence type="ECO:0000313" key="3">
    <source>
        <dbReference type="Proteomes" id="UP000039865"/>
    </source>
</evidence>